<organism evidence="2">
    <name type="scientific">Anguilla anguilla</name>
    <name type="common">European freshwater eel</name>
    <name type="synonym">Muraena anguilla</name>
    <dbReference type="NCBI Taxonomy" id="7936"/>
    <lineage>
        <taxon>Eukaryota</taxon>
        <taxon>Metazoa</taxon>
        <taxon>Chordata</taxon>
        <taxon>Craniata</taxon>
        <taxon>Vertebrata</taxon>
        <taxon>Euteleostomi</taxon>
        <taxon>Actinopterygii</taxon>
        <taxon>Neopterygii</taxon>
        <taxon>Teleostei</taxon>
        <taxon>Anguilliformes</taxon>
        <taxon>Anguillidae</taxon>
        <taxon>Anguilla</taxon>
    </lineage>
</organism>
<proteinExistence type="predicted"/>
<protein>
    <recommendedName>
        <fullName evidence="1">F5/8 type C domain-containing protein</fullName>
    </recommendedName>
</protein>
<name>A0A0E9QUW2_ANGAN</name>
<reference evidence="2" key="2">
    <citation type="journal article" date="2015" name="Fish Shellfish Immunol.">
        <title>Early steps in the European eel (Anguilla anguilla)-Vibrio vulnificus interaction in the gills: Role of the RtxA13 toxin.</title>
        <authorList>
            <person name="Callol A."/>
            <person name="Pajuelo D."/>
            <person name="Ebbesson L."/>
            <person name="Teles M."/>
            <person name="MacKenzie S."/>
            <person name="Amaro C."/>
        </authorList>
    </citation>
    <scope>NUCLEOTIDE SEQUENCE</scope>
</reference>
<evidence type="ECO:0000313" key="2">
    <source>
        <dbReference type="EMBL" id="JAH20060.1"/>
    </source>
</evidence>
<feature type="domain" description="F5/8 type C" evidence="1">
    <location>
        <begin position="1"/>
        <end position="13"/>
    </location>
</feature>
<dbReference type="EMBL" id="GBXM01088517">
    <property type="protein sequence ID" value="JAH20060.1"/>
    <property type="molecule type" value="Transcribed_RNA"/>
</dbReference>
<dbReference type="PROSITE" id="PS50022">
    <property type="entry name" value="FA58C_3"/>
    <property type="match status" value="1"/>
</dbReference>
<accession>A0A0E9QUW2</accession>
<sequence>MWMVATQAAPNWL</sequence>
<reference evidence="2" key="1">
    <citation type="submission" date="2014-11" db="EMBL/GenBank/DDBJ databases">
        <authorList>
            <person name="Amaro Gonzalez C."/>
        </authorList>
    </citation>
    <scope>NUCLEOTIDE SEQUENCE</scope>
</reference>
<evidence type="ECO:0000259" key="1">
    <source>
        <dbReference type="PROSITE" id="PS50022"/>
    </source>
</evidence>
<dbReference type="InterPro" id="IPR000421">
    <property type="entry name" value="FA58C"/>
</dbReference>